<dbReference type="Proteomes" id="UP000215224">
    <property type="component" value="Chromosome"/>
</dbReference>
<keyword evidence="6" id="KW-1185">Reference proteome</keyword>
<dbReference type="Gene3D" id="3.40.50.1000">
    <property type="entry name" value="HAD superfamily/HAD-like"/>
    <property type="match status" value="1"/>
</dbReference>
<dbReference type="RefSeq" id="WP_066421030.1">
    <property type="nucleotide sequence ID" value="NZ_CP018866.1"/>
</dbReference>
<organism evidence="5 6">
    <name type="scientific">Sutcliffiella cohnii</name>
    <dbReference type="NCBI Taxonomy" id="33932"/>
    <lineage>
        <taxon>Bacteria</taxon>
        <taxon>Bacillati</taxon>
        <taxon>Bacillota</taxon>
        <taxon>Bacilli</taxon>
        <taxon>Bacillales</taxon>
        <taxon>Bacillaceae</taxon>
        <taxon>Sutcliffiella</taxon>
    </lineage>
</organism>
<dbReference type="InterPro" id="IPR052419">
    <property type="entry name" value="5_3-deoxyribonucleotidase-like"/>
</dbReference>
<feature type="active site" description="Proton donor" evidence="4">
    <location>
        <position position="10"/>
    </location>
</feature>
<reference evidence="5 6" key="1">
    <citation type="submission" date="2016-12" db="EMBL/GenBank/DDBJ databases">
        <title>The whole genome sequencing and assembly of Bacillus cohnii DSM 6307T strain.</title>
        <authorList>
            <person name="Lee Y.-J."/>
            <person name="Yi H."/>
            <person name="Bahn Y.-S."/>
            <person name="Kim J.F."/>
            <person name="Lee D.-W."/>
        </authorList>
    </citation>
    <scope>NUCLEOTIDE SEQUENCE [LARGE SCALE GENOMIC DNA]</scope>
    <source>
        <strain evidence="5 6">DSM 6307</strain>
    </source>
</reference>
<proteinExistence type="inferred from homology"/>
<evidence type="ECO:0000256" key="4">
    <source>
        <dbReference type="PIRSR" id="PIRSR610708-1"/>
    </source>
</evidence>
<evidence type="ECO:0000256" key="3">
    <source>
        <dbReference type="PIRNR" id="PIRNR021362"/>
    </source>
</evidence>
<dbReference type="PIRSF" id="PIRSF021362">
    <property type="entry name" value="UCP021362_HAD"/>
    <property type="match status" value="1"/>
</dbReference>
<dbReference type="PANTHER" id="PTHR35134:SF2">
    <property type="entry name" value="NUCLEOTIDASE YQFW-RELATED"/>
    <property type="match status" value="1"/>
</dbReference>
<evidence type="ECO:0000256" key="1">
    <source>
        <dbReference type="ARBA" id="ARBA00009589"/>
    </source>
</evidence>
<evidence type="ECO:0000313" key="5">
    <source>
        <dbReference type="EMBL" id="AST92589.1"/>
    </source>
</evidence>
<sequence>MRYRLGIDIDGTLTSPSSFVPYINESFKMNITLEDIKQYELSPLIGITDEQFWAWMDEMEPTIYENAPLATGAKEIVTQWKNNYDLYFISARRNHLFEVTNNWFKKQAIDFDHLELIGTHNKIEAIKKHELHIFLEDKHDNACDISEACNIPVLLFDTPYNRDPIPEHVYRVQNWLEANQFIKRLLHD</sequence>
<feature type="active site" description="Nucleophile" evidence="4">
    <location>
        <position position="8"/>
    </location>
</feature>
<accession>A0A223KSZ5</accession>
<dbReference type="KEGG" id="bcoh:BC6307_15470"/>
<evidence type="ECO:0000256" key="2">
    <source>
        <dbReference type="ARBA" id="ARBA00022801"/>
    </source>
</evidence>
<dbReference type="GO" id="GO:0008253">
    <property type="term" value="F:5'-nucleotidase activity"/>
    <property type="evidence" value="ECO:0007669"/>
    <property type="project" value="InterPro"/>
</dbReference>
<evidence type="ECO:0000313" key="6">
    <source>
        <dbReference type="Proteomes" id="UP000215224"/>
    </source>
</evidence>
<keyword evidence="2 3" id="KW-0378">Hydrolase</keyword>
<name>A0A223KSZ5_9BACI</name>
<gene>
    <name evidence="5" type="ORF">BC6307_15470</name>
</gene>
<comment type="similarity">
    <text evidence="1 3">Belongs to the 5'(3')-deoxyribonucleotidase family.</text>
</comment>
<dbReference type="InterPro" id="IPR010708">
    <property type="entry name" value="5'(3')-deoxyribonucleotidase"/>
</dbReference>
<dbReference type="SUPFAM" id="SSF56784">
    <property type="entry name" value="HAD-like"/>
    <property type="match status" value="1"/>
</dbReference>
<dbReference type="EC" id="3.1.3.-" evidence="3"/>
<protein>
    <recommendedName>
        <fullName evidence="3">Nucleotidase</fullName>
        <ecNumber evidence="3">3.1.3.-</ecNumber>
    </recommendedName>
</protein>
<dbReference type="InterPro" id="IPR036412">
    <property type="entry name" value="HAD-like_sf"/>
</dbReference>
<dbReference type="InterPro" id="IPR023214">
    <property type="entry name" value="HAD_sf"/>
</dbReference>
<dbReference type="Pfam" id="PF06941">
    <property type="entry name" value="NT5C"/>
    <property type="match status" value="1"/>
</dbReference>
<dbReference type="AlphaFoldDB" id="A0A223KSZ5"/>
<dbReference type="EMBL" id="CP018866">
    <property type="protein sequence ID" value="AST92589.1"/>
    <property type="molecule type" value="Genomic_DNA"/>
</dbReference>
<dbReference type="InterPro" id="IPR009206">
    <property type="entry name" value="Nucleotidase_putative"/>
</dbReference>
<dbReference type="PANTHER" id="PTHR35134">
    <property type="entry name" value="NUCLEOTIDASE YQFW-RELATED"/>
    <property type="match status" value="1"/>
</dbReference>
<dbReference type="STRING" id="1314751.GCA_001591425_04624"/>
<dbReference type="GO" id="GO:0009264">
    <property type="term" value="P:deoxyribonucleotide catabolic process"/>
    <property type="evidence" value="ECO:0007669"/>
    <property type="project" value="InterPro"/>
</dbReference>